<dbReference type="STRING" id="1798407.A3A16_01695"/>
<organism evidence="1 2">
    <name type="scientific">Candidatus Harrisonbacteria bacterium RIFCSPLOWO2_01_FULL_44_18</name>
    <dbReference type="NCBI Taxonomy" id="1798407"/>
    <lineage>
        <taxon>Bacteria</taxon>
        <taxon>Candidatus Harrisoniibacteriota</taxon>
    </lineage>
</organism>
<accession>A0A1G1ZN33</accession>
<name>A0A1G1ZN33_9BACT</name>
<comment type="caution">
    <text evidence="1">The sequence shown here is derived from an EMBL/GenBank/DDBJ whole genome shotgun (WGS) entry which is preliminary data.</text>
</comment>
<proteinExistence type="predicted"/>
<gene>
    <name evidence="1" type="ORF">A3A16_01695</name>
</gene>
<dbReference type="AlphaFoldDB" id="A0A1G1ZN33"/>
<dbReference type="EMBL" id="MHJJ01000008">
    <property type="protein sequence ID" value="OGY65556.1"/>
    <property type="molecule type" value="Genomic_DNA"/>
</dbReference>
<sequence>MAATKRYRVFYLLLIYDSSGECQKNKIRQDVNAESPEEAIAKVKQELANIADRETLDLGISPYDFQDFRVLRIA</sequence>
<evidence type="ECO:0000313" key="1">
    <source>
        <dbReference type="EMBL" id="OGY65556.1"/>
    </source>
</evidence>
<protein>
    <submittedName>
        <fullName evidence="1">Uncharacterized protein</fullName>
    </submittedName>
</protein>
<reference evidence="1 2" key="1">
    <citation type="journal article" date="2016" name="Nat. Commun.">
        <title>Thousands of microbial genomes shed light on interconnected biogeochemical processes in an aquifer system.</title>
        <authorList>
            <person name="Anantharaman K."/>
            <person name="Brown C.T."/>
            <person name="Hug L.A."/>
            <person name="Sharon I."/>
            <person name="Castelle C.J."/>
            <person name="Probst A.J."/>
            <person name="Thomas B.C."/>
            <person name="Singh A."/>
            <person name="Wilkins M.J."/>
            <person name="Karaoz U."/>
            <person name="Brodie E.L."/>
            <person name="Williams K.H."/>
            <person name="Hubbard S.S."/>
            <person name="Banfield J.F."/>
        </authorList>
    </citation>
    <scope>NUCLEOTIDE SEQUENCE [LARGE SCALE GENOMIC DNA]</scope>
</reference>
<dbReference type="Proteomes" id="UP000177942">
    <property type="component" value="Unassembled WGS sequence"/>
</dbReference>
<evidence type="ECO:0000313" key="2">
    <source>
        <dbReference type="Proteomes" id="UP000177942"/>
    </source>
</evidence>